<dbReference type="EMBL" id="LT607409">
    <property type="protein sequence ID" value="SCE86099.1"/>
    <property type="molecule type" value="Genomic_DNA"/>
</dbReference>
<proteinExistence type="predicted"/>
<keyword evidence="2" id="KW-1133">Transmembrane helix</keyword>
<accession>A0A1C4VQU0</accession>
<reference evidence="4" key="1">
    <citation type="submission" date="2016-06" db="EMBL/GenBank/DDBJ databases">
        <authorList>
            <person name="Varghese N."/>
            <person name="Submissions Spin"/>
        </authorList>
    </citation>
    <scope>NUCLEOTIDE SEQUENCE [LARGE SCALE GENOMIC DNA]</scope>
    <source>
        <strain evidence="4">DSM 45160</strain>
    </source>
</reference>
<evidence type="ECO:0000313" key="3">
    <source>
        <dbReference type="EMBL" id="SCE86099.1"/>
    </source>
</evidence>
<feature type="region of interest" description="Disordered" evidence="1">
    <location>
        <begin position="50"/>
        <end position="108"/>
    </location>
</feature>
<feature type="transmembrane region" description="Helical" evidence="2">
    <location>
        <begin position="24"/>
        <end position="44"/>
    </location>
</feature>
<keyword evidence="4" id="KW-1185">Reference proteome</keyword>
<organism evidence="3 4">
    <name type="scientific">Micromonospora chokoriensis</name>
    <dbReference type="NCBI Taxonomy" id="356851"/>
    <lineage>
        <taxon>Bacteria</taxon>
        <taxon>Bacillati</taxon>
        <taxon>Actinomycetota</taxon>
        <taxon>Actinomycetes</taxon>
        <taxon>Micromonosporales</taxon>
        <taxon>Micromonosporaceae</taxon>
        <taxon>Micromonospora</taxon>
    </lineage>
</organism>
<evidence type="ECO:0000256" key="1">
    <source>
        <dbReference type="SAM" id="MobiDB-lite"/>
    </source>
</evidence>
<keyword evidence="2" id="KW-0812">Transmembrane</keyword>
<dbReference type="RefSeq" id="WP_088987384.1">
    <property type="nucleotide sequence ID" value="NZ_LT607409.1"/>
</dbReference>
<dbReference type="AlphaFoldDB" id="A0A1C4VQU0"/>
<evidence type="ECO:0000256" key="2">
    <source>
        <dbReference type="SAM" id="Phobius"/>
    </source>
</evidence>
<evidence type="ECO:0000313" key="4">
    <source>
        <dbReference type="Proteomes" id="UP000198224"/>
    </source>
</evidence>
<dbReference type="Proteomes" id="UP000198224">
    <property type="component" value="Chromosome I"/>
</dbReference>
<sequence length="252" mass="26278">MTIDQAAGQPSTDSPEQHRHRRPLWWLALVLAVAALVVAVVVAVTRQTDDPQVERDAAETTPSAAAPGPPGAVGPDTSAPAGSSAVPDASLNGANPAPTRSPFDNGDTVMAGVDPQALLQRLAARWKLRLYSNPYFGSATRHSGAAGDAASGTRQVTLLVDQEKRLRGVYCGASGPGDRPLTGEGRQFIDDCALGALAVGADRDSLDAWLDRRITAAKAAQPEREEGRVGDYRVVLNHPAGGLVAVELTRPA</sequence>
<name>A0A1C4VQU0_9ACTN</name>
<protein>
    <submittedName>
        <fullName evidence="3">Uncharacterized protein</fullName>
    </submittedName>
</protein>
<keyword evidence="2" id="KW-0472">Membrane</keyword>
<gene>
    <name evidence="3" type="ORF">GA0070612_1680</name>
</gene>